<dbReference type="Proteomes" id="UP000008383">
    <property type="component" value="Unassembled WGS sequence"/>
</dbReference>
<dbReference type="GO" id="GO:0006606">
    <property type="term" value="P:protein import into nucleus"/>
    <property type="evidence" value="ECO:0007669"/>
    <property type="project" value="TreeGrafter"/>
</dbReference>
<dbReference type="SUPFAM" id="SSF50978">
    <property type="entry name" value="WD40 repeat-like"/>
    <property type="match status" value="1"/>
</dbReference>
<feature type="region of interest" description="Disordered" evidence="8">
    <location>
        <begin position="83"/>
        <end position="125"/>
    </location>
</feature>
<dbReference type="GO" id="GO:0000055">
    <property type="term" value="P:ribosomal large subunit export from nucleus"/>
    <property type="evidence" value="ECO:0007669"/>
    <property type="project" value="InterPro"/>
</dbReference>
<reference evidence="10" key="1">
    <citation type="journal article" date="2011" name="Genome Biol.">
        <title>Comparative and functional genomics provide insights into the pathogenicity of dermatophytic fungi.</title>
        <authorList>
            <person name="Burmester A."/>
            <person name="Shelest E."/>
            <person name="Gloeckner G."/>
            <person name="Heddergott C."/>
            <person name="Schindler S."/>
            <person name="Staib P."/>
            <person name="Heidel A."/>
            <person name="Felder M."/>
            <person name="Petzold A."/>
            <person name="Szafranski K."/>
            <person name="Feuermann M."/>
            <person name="Pedruzzi I."/>
            <person name="Priebe S."/>
            <person name="Groth M."/>
            <person name="Winkler R."/>
            <person name="Li W."/>
            <person name="Kniemeyer O."/>
            <person name="Schroeckh V."/>
            <person name="Hertweck C."/>
            <person name="Hube B."/>
            <person name="White T.C."/>
            <person name="Platzer M."/>
            <person name="Guthke R."/>
            <person name="Heitman J."/>
            <person name="Woestemeyer J."/>
            <person name="Zipfel P.F."/>
            <person name="Monod M."/>
            <person name="Brakhage A.A."/>
        </authorList>
    </citation>
    <scope>NUCLEOTIDE SEQUENCE [LARGE SCALE GENOMIC DNA]</scope>
    <source>
        <strain evidence="10">HKI 0517</strain>
    </source>
</reference>
<accession>D4DDY2</accession>
<dbReference type="GO" id="GO:0005643">
    <property type="term" value="C:nuclear pore"/>
    <property type="evidence" value="ECO:0007669"/>
    <property type="project" value="UniProtKB-SubCell"/>
</dbReference>
<evidence type="ECO:0000256" key="5">
    <source>
        <dbReference type="ARBA" id="ARBA00023010"/>
    </source>
</evidence>
<keyword evidence="10" id="KW-1185">Reference proteome</keyword>
<name>D4DDY2_TRIVH</name>
<dbReference type="GO" id="GO:0000056">
    <property type="term" value="P:ribosomal small subunit export from nucleus"/>
    <property type="evidence" value="ECO:0007669"/>
    <property type="project" value="InterPro"/>
</dbReference>
<dbReference type="GO" id="GO:0006406">
    <property type="term" value="P:mRNA export from nucleus"/>
    <property type="evidence" value="ECO:0007669"/>
    <property type="project" value="TreeGrafter"/>
</dbReference>
<feature type="region of interest" description="Disordered" evidence="8">
    <location>
        <begin position="627"/>
        <end position="651"/>
    </location>
</feature>
<dbReference type="PANTHER" id="PTHR13257:SF0">
    <property type="entry name" value="NUCLEAR PORE COMPLEX PROTEIN NUP88"/>
    <property type="match status" value="1"/>
</dbReference>
<feature type="compositionally biased region" description="Basic and acidic residues" evidence="8">
    <location>
        <begin position="98"/>
        <end position="116"/>
    </location>
</feature>
<evidence type="ECO:0008006" key="11">
    <source>
        <dbReference type="Google" id="ProtNLM"/>
    </source>
</evidence>
<comment type="subcellular location">
    <subcellularLocation>
        <location evidence="1">Nucleus</location>
        <location evidence="1">Nuclear pore complex</location>
    </subcellularLocation>
</comment>
<protein>
    <recommendedName>
        <fullName evidence="11">Nuclear pore complex protein An-Nup82</fullName>
    </recommendedName>
</protein>
<keyword evidence="6" id="KW-0906">Nuclear pore complex</keyword>
<dbReference type="GO" id="GO:0017056">
    <property type="term" value="F:structural constituent of nuclear pore"/>
    <property type="evidence" value="ECO:0007669"/>
    <property type="project" value="InterPro"/>
</dbReference>
<dbReference type="OrthoDB" id="341482at2759"/>
<dbReference type="PANTHER" id="PTHR13257">
    <property type="entry name" value="NUCLEOPORIN NUP84-RELATED"/>
    <property type="match status" value="1"/>
</dbReference>
<keyword evidence="7" id="KW-0539">Nucleus</keyword>
<evidence type="ECO:0000256" key="2">
    <source>
        <dbReference type="ARBA" id="ARBA00022448"/>
    </source>
</evidence>
<evidence type="ECO:0000256" key="6">
    <source>
        <dbReference type="ARBA" id="ARBA00023132"/>
    </source>
</evidence>
<organism evidence="9 10">
    <name type="scientific">Trichophyton verrucosum (strain HKI 0517)</name>
    <dbReference type="NCBI Taxonomy" id="663202"/>
    <lineage>
        <taxon>Eukaryota</taxon>
        <taxon>Fungi</taxon>
        <taxon>Dikarya</taxon>
        <taxon>Ascomycota</taxon>
        <taxon>Pezizomycotina</taxon>
        <taxon>Eurotiomycetes</taxon>
        <taxon>Eurotiomycetidae</taxon>
        <taxon>Onygenales</taxon>
        <taxon>Arthrodermataceae</taxon>
        <taxon>Trichophyton</taxon>
    </lineage>
</organism>
<keyword evidence="5" id="KW-0811">Translocation</keyword>
<dbReference type="GeneID" id="9577257"/>
<dbReference type="InterPro" id="IPR037700">
    <property type="entry name" value="NUP88/NUP82"/>
</dbReference>
<evidence type="ECO:0000256" key="4">
    <source>
        <dbReference type="ARBA" id="ARBA00022927"/>
    </source>
</evidence>
<dbReference type="KEGG" id="tve:TRV_05346"/>
<dbReference type="RefSeq" id="XP_003020559.1">
    <property type="nucleotide sequence ID" value="XM_003020513.1"/>
</dbReference>
<gene>
    <name evidence="9" type="ORF">TRV_05346</name>
</gene>
<keyword evidence="2" id="KW-0813">Transport</keyword>
<evidence type="ECO:0000313" key="10">
    <source>
        <dbReference type="Proteomes" id="UP000008383"/>
    </source>
</evidence>
<dbReference type="HOGENOM" id="CLU_009483_0_0_1"/>
<sequence length="928" mass="103582">MPRIVDYSPPWLSRPSAGVDLFCPEAKDKSLSSIRHAQKAIQEPTKDPRPVRTLARRGTEVFTVIDNQIRWADLARLKDEWRKGVKQKREESNDETNGDEKKENGSLERNVAREEPGEQEDKDASKASYYRVLNTPVYGKIEQLAVSPNGAFLAITTTHTVHIAILPDISHLSGPDYSPIRVKTFQLGPTTHVIPESPVVAVLWHPLGIHDTNGGCIVTVTADSAVRLWEIDRKNHWSFDRPALAIDLKKLVDGTSMDQDFTPLSFGQNKGFSADSFDMEVAAARFGGHGYEEEDAWASMTLWVAMRTGDVYALCPLLPSKWQASPVTVPSLTSSIVRELAVAQAEAMESDDELKATQQQYEWLKEMDNQDISVVEDETMITEIRARPTNPSPIPRLQGPFLLDCEELEEDMDITDILVIAPRADIDDLMAGEDEPELLSENAQSGLSGTVICLLTSIGTLHVCLEMDGVKGQWLPRTCKNTFSTPMSEPSDLLLLESLETVRAKDRQSNMWPMFSEAFGSRYDFFVTTARTVSLFSLSSWVHRVEPELRSEDTAGSAFRMNIICDGEIAEREQMLQLPPTDLAPDSSEEHLAGCLPIFDYDLGYLLLSFSPSKPCAVLLDSPESEDFRASMAPSDSEEAPESHAPVPAHTRPPYQVPSVLYLQSPLVSFVADHVPHGHRHTLKEPVRLSPSTLELFTSAHRILSAYTHALEVAASDLFRRCERLQGEMRGQLTQLVEIGERIQDVSNGTVRGTVKRPPVDREQALSSRLSAAQSRQAELTERYNNIRLRIIKAGRRPISEKEKAWMREVDTLSTSISEEDGKAKGELTNRLETVCYFRYYIYICRGICTDAALKATTIAKELLSEMKNIPDVVDSTPSTPNTTHPKVPQRLQKAKVADAMSMVERESAVIDAITSRLERLSSNFHDL</sequence>
<evidence type="ECO:0000256" key="3">
    <source>
        <dbReference type="ARBA" id="ARBA00022816"/>
    </source>
</evidence>
<evidence type="ECO:0000256" key="1">
    <source>
        <dbReference type="ARBA" id="ARBA00004567"/>
    </source>
</evidence>
<dbReference type="AlphaFoldDB" id="D4DDY2"/>
<keyword evidence="4" id="KW-0653">Protein transport</keyword>
<evidence type="ECO:0000256" key="8">
    <source>
        <dbReference type="SAM" id="MobiDB-lite"/>
    </source>
</evidence>
<keyword evidence="3" id="KW-0509">mRNA transport</keyword>
<proteinExistence type="predicted"/>
<comment type="caution">
    <text evidence="9">The sequence shown here is derived from an EMBL/GenBank/DDBJ whole genome shotgun (WGS) entry which is preliminary data.</text>
</comment>
<evidence type="ECO:0000313" key="9">
    <source>
        <dbReference type="EMBL" id="EFE39941.1"/>
    </source>
</evidence>
<evidence type="ECO:0000256" key="7">
    <source>
        <dbReference type="ARBA" id="ARBA00023242"/>
    </source>
</evidence>
<dbReference type="InterPro" id="IPR036322">
    <property type="entry name" value="WD40_repeat_dom_sf"/>
</dbReference>
<dbReference type="EMBL" id="ACYE01000278">
    <property type="protein sequence ID" value="EFE39941.1"/>
    <property type="molecule type" value="Genomic_DNA"/>
</dbReference>